<feature type="domain" description="DUF3592" evidence="2">
    <location>
        <begin position="46"/>
        <end position="136"/>
    </location>
</feature>
<reference evidence="4" key="1">
    <citation type="journal article" date="2019" name="Int. J. Syst. Evol. Microbiol.">
        <title>The Global Catalogue of Microorganisms (GCM) 10K type strain sequencing project: providing services to taxonomists for standard genome sequencing and annotation.</title>
        <authorList>
            <consortium name="The Broad Institute Genomics Platform"/>
            <consortium name="The Broad Institute Genome Sequencing Center for Infectious Disease"/>
            <person name="Wu L."/>
            <person name="Ma J."/>
        </authorList>
    </citation>
    <scope>NUCLEOTIDE SEQUENCE [LARGE SCALE GENOMIC DNA]</scope>
    <source>
        <strain evidence="4">KCTC 52141</strain>
    </source>
</reference>
<dbReference type="InterPro" id="IPR021994">
    <property type="entry name" value="DUF3592"/>
</dbReference>
<dbReference type="EMBL" id="JBHRTL010000030">
    <property type="protein sequence ID" value="MFC3156408.1"/>
    <property type="molecule type" value="Genomic_DNA"/>
</dbReference>
<dbReference type="Proteomes" id="UP001595548">
    <property type="component" value="Unassembled WGS sequence"/>
</dbReference>
<organism evidence="3 4">
    <name type="scientific">Gilvimarinus japonicus</name>
    <dbReference type="NCBI Taxonomy" id="1796469"/>
    <lineage>
        <taxon>Bacteria</taxon>
        <taxon>Pseudomonadati</taxon>
        <taxon>Pseudomonadota</taxon>
        <taxon>Gammaproteobacteria</taxon>
        <taxon>Cellvibrionales</taxon>
        <taxon>Cellvibrionaceae</taxon>
        <taxon>Gilvimarinus</taxon>
    </lineage>
</organism>
<protein>
    <submittedName>
        <fullName evidence="3">DUF3592 domain-containing protein</fullName>
    </submittedName>
</protein>
<feature type="transmembrane region" description="Helical" evidence="1">
    <location>
        <begin position="460"/>
        <end position="480"/>
    </location>
</feature>
<feature type="transmembrane region" description="Helical" evidence="1">
    <location>
        <begin position="232"/>
        <end position="251"/>
    </location>
</feature>
<gene>
    <name evidence="3" type="ORF">ACFOEB_14440</name>
</gene>
<evidence type="ECO:0000256" key="1">
    <source>
        <dbReference type="SAM" id="Phobius"/>
    </source>
</evidence>
<feature type="transmembrane region" description="Helical" evidence="1">
    <location>
        <begin position="12"/>
        <end position="34"/>
    </location>
</feature>
<evidence type="ECO:0000313" key="3">
    <source>
        <dbReference type="EMBL" id="MFC3156408.1"/>
    </source>
</evidence>
<proteinExistence type="predicted"/>
<comment type="caution">
    <text evidence="3">The sequence shown here is derived from an EMBL/GenBank/DDBJ whole genome shotgun (WGS) entry which is preliminary data.</text>
</comment>
<dbReference type="Pfam" id="PF12158">
    <property type="entry name" value="DUF3592"/>
    <property type="match status" value="1"/>
</dbReference>
<feature type="transmembrane region" description="Helical" evidence="1">
    <location>
        <begin position="141"/>
        <end position="164"/>
    </location>
</feature>
<keyword evidence="1" id="KW-0472">Membrane</keyword>
<sequence>MLHKLKERWGLLLLSLPLVGLGVSFLYLGVLLPLSDWTDMKNWEPVQAQIVSARMKRNYSEGSTTYRAESSYRYQYQGKSYSGDRVDISTGSSSDNDFEYHREILRPLVHAQENNMTVTGWVNPEQPEQAVLNRDLRSGHLLLAGVFALIFGALALGIWAYVLLARPDKTDVSEAQATLKPWLARRDWASATIKSDGKTGMWVLWVFAAFWNLISLPSAIGAVGEALDGNHVAWLALLFPLVGAVITYWAVKLTLRWRRFGPAPLTLEPYPGAIGGQVGGTLEVTLPYQADNRFAVTLQCLHSYYSGSGKNRERHESMVWQSEGLAQTARTAYGTRVQWLFEVEHGLPVSEPPGKRYHLWRVNIKCELAGADFDRNYEIPVFATGEKSRQLAQVSASNQHPEVAQKREQLLESLFDIRQVPGGVVLHYPAFSSPSSKMVLIVMGAIFSGVGLLVDADGFPAWIFAVIGLPMFFGGLYALLSSLDVRIDRTELVTRRRLLGVGLGNKHTPRSEITKLFIDESYSSRTGNQHTTYYKIKAELRSGGCKTISHSLPGRELAQEALKSLSLLTGVPDA</sequence>
<name>A0ABV7HRA7_9GAMM</name>
<evidence type="ECO:0000259" key="2">
    <source>
        <dbReference type="Pfam" id="PF12158"/>
    </source>
</evidence>
<feature type="transmembrane region" description="Helical" evidence="1">
    <location>
        <begin position="202"/>
        <end position="220"/>
    </location>
</feature>
<evidence type="ECO:0000313" key="4">
    <source>
        <dbReference type="Proteomes" id="UP001595548"/>
    </source>
</evidence>
<keyword evidence="1" id="KW-1133">Transmembrane helix</keyword>
<accession>A0ABV7HRA7</accession>
<dbReference type="RefSeq" id="WP_382417621.1">
    <property type="nucleotide sequence ID" value="NZ_AP031500.1"/>
</dbReference>
<keyword evidence="4" id="KW-1185">Reference proteome</keyword>
<keyword evidence="1" id="KW-0812">Transmembrane</keyword>